<comment type="caution">
    <text evidence="2">The sequence shown here is derived from an EMBL/GenBank/DDBJ whole genome shotgun (WGS) entry which is preliminary data.</text>
</comment>
<evidence type="ECO:0000313" key="2">
    <source>
        <dbReference type="EMBL" id="GIJ22709.1"/>
    </source>
</evidence>
<dbReference type="Proteomes" id="UP000643165">
    <property type="component" value="Unassembled WGS sequence"/>
</dbReference>
<feature type="signal peptide" evidence="1">
    <location>
        <begin position="1"/>
        <end position="27"/>
    </location>
</feature>
<evidence type="ECO:0000313" key="3">
    <source>
        <dbReference type="Proteomes" id="UP000643165"/>
    </source>
</evidence>
<sequence length="195" mass="19229">MTKKLSIALVGTVALAAGLLNAAPAQADTCPEDTACETTTTFDVTAGDLEITVPDTADLANDGTPGGYAYGSLGAVTVTDARASLTPTWTVTVAGADFTTGGATAPETISTGDIYYFSGNATTTEGDGTFTPGQPGVFAPPPPAAGTTIDGTPTAFSHTGGSGNNSATWEPSLTAEIGLSKVAGTYTGTISHTVA</sequence>
<keyword evidence="1" id="KW-0732">Signal</keyword>
<evidence type="ECO:0008006" key="4">
    <source>
        <dbReference type="Google" id="ProtNLM"/>
    </source>
</evidence>
<gene>
    <name evidence="2" type="ORF">Vlu01_33330</name>
</gene>
<feature type="chain" id="PRO_5046968253" description="WxL domain-containing protein" evidence="1">
    <location>
        <begin position="28"/>
        <end position="195"/>
    </location>
</feature>
<proteinExistence type="predicted"/>
<name>A0ABQ4IXQ1_9ACTN</name>
<organism evidence="2 3">
    <name type="scientific">Micromonospora lutea</name>
    <dbReference type="NCBI Taxonomy" id="419825"/>
    <lineage>
        <taxon>Bacteria</taxon>
        <taxon>Bacillati</taxon>
        <taxon>Actinomycetota</taxon>
        <taxon>Actinomycetes</taxon>
        <taxon>Micromonosporales</taxon>
        <taxon>Micromonosporaceae</taxon>
        <taxon>Micromonospora</taxon>
    </lineage>
</organism>
<dbReference type="RefSeq" id="WP_204000221.1">
    <property type="nucleotide sequence ID" value="NZ_BOPB01000016.1"/>
</dbReference>
<evidence type="ECO:0000256" key="1">
    <source>
        <dbReference type="SAM" id="SignalP"/>
    </source>
</evidence>
<dbReference type="EMBL" id="BOPB01000016">
    <property type="protein sequence ID" value="GIJ22709.1"/>
    <property type="molecule type" value="Genomic_DNA"/>
</dbReference>
<protein>
    <recommendedName>
        <fullName evidence="4">WxL domain-containing protein</fullName>
    </recommendedName>
</protein>
<accession>A0ABQ4IXQ1</accession>
<keyword evidence="3" id="KW-1185">Reference proteome</keyword>
<reference evidence="2 3" key="1">
    <citation type="submission" date="2021-01" db="EMBL/GenBank/DDBJ databases">
        <title>Whole genome shotgun sequence of Verrucosispora lutea NBRC 106530.</title>
        <authorList>
            <person name="Komaki H."/>
            <person name="Tamura T."/>
        </authorList>
    </citation>
    <scope>NUCLEOTIDE SEQUENCE [LARGE SCALE GENOMIC DNA]</scope>
    <source>
        <strain evidence="2 3">NBRC 106530</strain>
    </source>
</reference>